<organism evidence="2">
    <name type="scientific">Candida tenuis (strain ATCC 10573 / BCRC 21748 / CBS 615 / JCM 9827 / NBRC 10315 / NRRL Y-1498 / VKM Y-70)</name>
    <name type="common">Yeast</name>
    <name type="synonym">Yamadazyma tenuis</name>
    <dbReference type="NCBI Taxonomy" id="590646"/>
    <lineage>
        <taxon>Eukaryota</taxon>
        <taxon>Fungi</taxon>
        <taxon>Dikarya</taxon>
        <taxon>Ascomycota</taxon>
        <taxon>Saccharomycotina</taxon>
        <taxon>Pichiomycetes</taxon>
        <taxon>Debaryomycetaceae</taxon>
        <taxon>Yamadazyma</taxon>
    </lineage>
</organism>
<reference evidence="1 2" key="1">
    <citation type="journal article" date="2011" name="Proc. Natl. Acad. Sci. U.S.A.">
        <title>Comparative genomics of xylose-fermenting fungi for enhanced biofuel production.</title>
        <authorList>
            <person name="Wohlbach D.J."/>
            <person name="Kuo A."/>
            <person name="Sato T.K."/>
            <person name="Potts K.M."/>
            <person name="Salamov A.A."/>
            <person name="LaButti K.M."/>
            <person name="Sun H."/>
            <person name="Clum A."/>
            <person name="Pangilinan J.L."/>
            <person name="Lindquist E.A."/>
            <person name="Lucas S."/>
            <person name="Lapidus A."/>
            <person name="Jin M."/>
            <person name="Gunawan C."/>
            <person name="Balan V."/>
            <person name="Dale B.E."/>
            <person name="Jeffries T.W."/>
            <person name="Zinkel R."/>
            <person name="Barry K.W."/>
            <person name="Grigoriev I.V."/>
            <person name="Gasch A.P."/>
        </authorList>
    </citation>
    <scope>NUCLEOTIDE SEQUENCE [LARGE SCALE GENOMIC DNA]</scope>
    <source>
        <strain evidence="1">ATCC 10573</strain>
        <strain evidence="2">ATCC 10573 / BCRC 21748 / CBS 615 / JCM 9827 / NBRC 10315 / NRRL Y-1498 / VKM Y-70</strain>
    </source>
</reference>
<evidence type="ECO:0000313" key="1">
    <source>
        <dbReference type="EMBL" id="EGV66786.1"/>
    </source>
</evidence>
<dbReference type="GO" id="GO:0006620">
    <property type="term" value="P:post-translational protein targeting to endoplasmic reticulum membrane"/>
    <property type="evidence" value="ECO:0007669"/>
    <property type="project" value="TreeGrafter"/>
</dbReference>
<dbReference type="SUPFAM" id="SSF143744">
    <property type="entry name" value="GlcG-like"/>
    <property type="match status" value="1"/>
</dbReference>
<dbReference type="InterPro" id="IPR010371">
    <property type="entry name" value="YBR137W-like"/>
</dbReference>
<dbReference type="EMBL" id="GL996510">
    <property type="protein sequence ID" value="EGV66786.1"/>
    <property type="molecule type" value="Genomic_DNA"/>
</dbReference>
<accession>G3AWC5</accession>
<sequence length="167" mass="18689">MASPNIFEYTIPELLDLETDEALQFSQFDNEIAWKLGCFARRLSLEKFPSSAVVIDIALVNNQILFHATTKSGTTLDNDQWVERKKRTVQRLGTSSFVVGQHLRQKKTSMEDALFISSRDYASHGGCVPIKVKGFDGLVGTLTISGLPQDQDHLLALETLREFNKGD</sequence>
<protein>
    <submittedName>
        <fullName evidence="1">Uncharacterized protein</fullName>
    </submittedName>
</protein>
<dbReference type="Gene3D" id="3.30.450.150">
    <property type="entry name" value="Haem-degrading domain"/>
    <property type="match status" value="1"/>
</dbReference>
<dbReference type="PANTHER" id="PTHR28255">
    <property type="match status" value="1"/>
</dbReference>
<dbReference type="eggNOG" id="ENOG502S03S">
    <property type="taxonomic scope" value="Eukaryota"/>
</dbReference>
<dbReference type="PANTHER" id="PTHR28255:SF1">
    <property type="entry name" value="UPF0303 PROTEIN YBR137W"/>
    <property type="match status" value="1"/>
</dbReference>
<dbReference type="HOGENOM" id="CLU_101036_1_1_1"/>
<dbReference type="EMBL" id="GL996510">
    <property type="protein sequence ID" value="EGV66787.1"/>
    <property type="molecule type" value="Genomic_DNA"/>
</dbReference>
<dbReference type="KEGG" id="cten:18246412"/>
<dbReference type="Proteomes" id="UP000000707">
    <property type="component" value="Unassembled WGS sequence"/>
</dbReference>
<dbReference type="Pfam" id="PF03928">
    <property type="entry name" value="HbpS-like"/>
    <property type="match status" value="1"/>
</dbReference>
<dbReference type="InterPro" id="IPR005624">
    <property type="entry name" value="PduO/GlcC-like"/>
</dbReference>
<dbReference type="AlphaFoldDB" id="G3AWC5"/>
<dbReference type="PIRSF" id="PIRSF008757">
    <property type="entry name" value="UCP008757"/>
    <property type="match status" value="1"/>
</dbReference>
<dbReference type="RefSeq" id="XP_006684045.1">
    <property type="nucleotide sequence ID" value="XM_006683982.1"/>
</dbReference>
<evidence type="ECO:0000313" key="2">
    <source>
        <dbReference type="Proteomes" id="UP000000707"/>
    </source>
</evidence>
<keyword evidence="2" id="KW-1185">Reference proteome</keyword>
<name>G3AWC5_CANTC</name>
<gene>
    <name evidence="1" type="ORF">CANTEDRAFT_112228</name>
</gene>
<dbReference type="GeneID" id="18246412"/>
<proteinExistence type="predicted"/>
<dbReference type="GO" id="GO:0072380">
    <property type="term" value="C:TRC complex"/>
    <property type="evidence" value="ECO:0007669"/>
    <property type="project" value="TreeGrafter"/>
</dbReference>
<dbReference type="InterPro" id="IPR038084">
    <property type="entry name" value="PduO/GlcC-like_sf"/>
</dbReference>
<dbReference type="OrthoDB" id="2209940at2759"/>